<comment type="caution">
    <text evidence="4">The sequence shown here is derived from an EMBL/GenBank/DDBJ whole genome shotgun (WGS) entry which is preliminary data.</text>
</comment>
<dbReference type="GO" id="GO:0003676">
    <property type="term" value="F:nucleic acid binding"/>
    <property type="evidence" value="ECO:0007669"/>
    <property type="project" value="InterPro"/>
</dbReference>
<accession>A0A445BIW7</accession>
<reference evidence="4 5" key="1">
    <citation type="submission" date="2019-01" db="EMBL/GenBank/DDBJ databases">
        <title>Sequencing of cultivated peanut Arachis hypogaea provides insights into genome evolution and oil improvement.</title>
        <authorList>
            <person name="Chen X."/>
        </authorList>
    </citation>
    <scope>NUCLEOTIDE SEQUENCE [LARGE SCALE GENOMIC DNA]</scope>
    <source>
        <strain evidence="5">cv. Fuhuasheng</strain>
        <tissue evidence="4">Leaves</tissue>
    </source>
</reference>
<keyword evidence="5" id="KW-1185">Reference proteome</keyword>
<dbReference type="GO" id="GO:0008270">
    <property type="term" value="F:zinc ion binding"/>
    <property type="evidence" value="ECO:0007669"/>
    <property type="project" value="UniProtKB-KW"/>
</dbReference>
<feature type="region of interest" description="Disordered" evidence="2">
    <location>
        <begin position="95"/>
        <end position="116"/>
    </location>
</feature>
<evidence type="ECO:0000256" key="2">
    <source>
        <dbReference type="SAM" id="MobiDB-lite"/>
    </source>
</evidence>
<proteinExistence type="predicted"/>
<evidence type="ECO:0000256" key="1">
    <source>
        <dbReference type="PROSITE-ProRule" id="PRU00047"/>
    </source>
</evidence>
<evidence type="ECO:0000313" key="4">
    <source>
        <dbReference type="EMBL" id="RYR38623.1"/>
    </source>
</evidence>
<organism evidence="4 5">
    <name type="scientific">Arachis hypogaea</name>
    <name type="common">Peanut</name>
    <dbReference type="NCBI Taxonomy" id="3818"/>
    <lineage>
        <taxon>Eukaryota</taxon>
        <taxon>Viridiplantae</taxon>
        <taxon>Streptophyta</taxon>
        <taxon>Embryophyta</taxon>
        <taxon>Tracheophyta</taxon>
        <taxon>Spermatophyta</taxon>
        <taxon>Magnoliopsida</taxon>
        <taxon>eudicotyledons</taxon>
        <taxon>Gunneridae</taxon>
        <taxon>Pentapetalae</taxon>
        <taxon>rosids</taxon>
        <taxon>fabids</taxon>
        <taxon>Fabales</taxon>
        <taxon>Fabaceae</taxon>
        <taxon>Papilionoideae</taxon>
        <taxon>50 kb inversion clade</taxon>
        <taxon>dalbergioids sensu lato</taxon>
        <taxon>Dalbergieae</taxon>
        <taxon>Pterocarpus clade</taxon>
        <taxon>Arachis</taxon>
    </lineage>
</organism>
<keyword evidence="1" id="KW-0862">Zinc</keyword>
<dbReference type="InterPro" id="IPR036875">
    <property type="entry name" value="Znf_CCHC_sf"/>
</dbReference>
<dbReference type="Proteomes" id="UP000289738">
    <property type="component" value="Chromosome A09"/>
</dbReference>
<dbReference type="InterPro" id="IPR001878">
    <property type="entry name" value="Znf_CCHC"/>
</dbReference>
<keyword evidence="1" id="KW-0863">Zinc-finger</keyword>
<evidence type="ECO:0000313" key="5">
    <source>
        <dbReference type="Proteomes" id="UP000289738"/>
    </source>
</evidence>
<feature type="domain" description="CCHC-type" evidence="3">
    <location>
        <begin position="128"/>
        <end position="141"/>
    </location>
</feature>
<protein>
    <recommendedName>
        <fullName evidence="3">CCHC-type domain-containing protein</fullName>
    </recommendedName>
</protein>
<keyword evidence="1" id="KW-0479">Metal-binding</keyword>
<evidence type="ECO:0000259" key="3">
    <source>
        <dbReference type="PROSITE" id="PS50158"/>
    </source>
</evidence>
<dbReference type="PROSITE" id="PS50158">
    <property type="entry name" value="ZF_CCHC"/>
    <property type="match status" value="1"/>
</dbReference>
<dbReference type="STRING" id="3818.A0A445BIW7"/>
<dbReference type="SUPFAM" id="SSF57756">
    <property type="entry name" value="Retrovirus zinc finger-like domains"/>
    <property type="match status" value="1"/>
</dbReference>
<name>A0A445BIW7_ARAHY</name>
<feature type="compositionally biased region" description="Basic and acidic residues" evidence="2">
    <location>
        <begin position="102"/>
        <end position="111"/>
    </location>
</feature>
<gene>
    <name evidence="4" type="ORF">Ahy_A09g043724</name>
</gene>
<dbReference type="EMBL" id="SDMP01000009">
    <property type="protein sequence ID" value="RYR38623.1"/>
    <property type="molecule type" value="Genomic_DNA"/>
</dbReference>
<dbReference type="AlphaFoldDB" id="A0A445BIW7"/>
<sequence>MWSGDADYEQFEVHGWPTNMAVDLGKRICICEFRQLSGMPCVHACVTMARAGKQPENFCHRWLTMDAYNHTYAFHIILIPGQKLWEKSFYNIPQAPKNKRRKDADEGPDRGKKQKITKMKRVYKEDLCRHCGGKGHDKRNCAKNKADDEAADVAVATAAAATGEVDTEN</sequence>